<gene>
    <name evidence="6" type="ORF">EBQ10_02945</name>
</gene>
<evidence type="ECO:0000259" key="5">
    <source>
        <dbReference type="Pfam" id="PF12705"/>
    </source>
</evidence>
<dbReference type="InterPro" id="IPR038726">
    <property type="entry name" value="PDDEXK_AddAB-type"/>
</dbReference>
<keyword evidence="2" id="KW-0378">Hydrolase</keyword>
<keyword evidence="2" id="KW-0067">ATP-binding</keyword>
<dbReference type="AlphaFoldDB" id="A0A3S9QPB5"/>
<evidence type="ECO:0000313" key="7">
    <source>
        <dbReference type="Proteomes" id="UP000275951"/>
    </source>
</evidence>
<keyword evidence="2" id="KW-0347">Helicase</keyword>
<organism evidence="6 7">
    <name type="scientific">Trueperella pyogenes</name>
    <dbReference type="NCBI Taxonomy" id="1661"/>
    <lineage>
        <taxon>Bacteria</taxon>
        <taxon>Bacillati</taxon>
        <taxon>Actinomycetota</taxon>
        <taxon>Actinomycetes</taxon>
        <taxon>Actinomycetales</taxon>
        <taxon>Actinomycetaceae</taxon>
        <taxon>Trueperella</taxon>
    </lineage>
</organism>
<feature type="domain" description="PD-(D/E)XK endonuclease-like" evidence="5">
    <location>
        <begin position="142"/>
        <end position="220"/>
    </location>
</feature>
<dbReference type="InterPro" id="IPR011604">
    <property type="entry name" value="PDDEXK-like_dom_sf"/>
</dbReference>
<feature type="region of interest" description="Disordered" evidence="4">
    <location>
        <begin position="1"/>
        <end position="30"/>
    </location>
</feature>
<evidence type="ECO:0000256" key="2">
    <source>
        <dbReference type="ARBA" id="ARBA00022806"/>
    </source>
</evidence>
<dbReference type="EMBL" id="CP033905">
    <property type="protein sequence ID" value="AZR07809.1"/>
    <property type="molecule type" value="Genomic_DNA"/>
</dbReference>
<dbReference type="Pfam" id="PF12705">
    <property type="entry name" value="PDDEXK_1"/>
    <property type="match status" value="1"/>
</dbReference>
<evidence type="ECO:0000256" key="3">
    <source>
        <dbReference type="ARBA" id="ARBA00023204"/>
    </source>
</evidence>
<keyword evidence="1" id="KW-0227">DNA damage</keyword>
<accession>A0A3S9QPB5</accession>
<protein>
    <recommendedName>
        <fullName evidence="5">PD-(D/E)XK endonuclease-like domain-containing protein</fullName>
    </recommendedName>
</protein>
<dbReference type="Gene3D" id="3.90.320.10">
    <property type="match status" value="1"/>
</dbReference>
<reference evidence="6 7" key="1">
    <citation type="submission" date="2018-11" db="EMBL/GenBank/DDBJ databases">
        <title>Multidrug-resistant genes are associated with an 42-kb island TGI1 carrying a complex class 1 integron in a Trueperella pyogenes.</title>
        <authorList>
            <person name="Dong W."/>
        </authorList>
    </citation>
    <scope>NUCLEOTIDE SEQUENCE [LARGE SCALE GENOMIC DNA]</scope>
    <source>
        <strain evidence="6 7">TP4</strain>
    </source>
</reference>
<dbReference type="Proteomes" id="UP000275951">
    <property type="component" value="Chromosome"/>
</dbReference>
<keyword evidence="3" id="KW-0234">DNA repair</keyword>
<dbReference type="GO" id="GO:0004386">
    <property type="term" value="F:helicase activity"/>
    <property type="evidence" value="ECO:0007669"/>
    <property type="project" value="UniProtKB-KW"/>
</dbReference>
<name>A0A3S9QPB5_9ACTO</name>
<keyword evidence="2" id="KW-0547">Nucleotide-binding</keyword>
<evidence type="ECO:0000256" key="4">
    <source>
        <dbReference type="SAM" id="MobiDB-lite"/>
    </source>
</evidence>
<proteinExistence type="predicted"/>
<dbReference type="SUPFAM" id="SSF50017">
    <property type="entry name" value="gp9"/>
    <property type="match status" value="1"/>
</dbReference>
<evidence type="ECO:0000256" key="1">
    <source>
        <dbReference type="ARBA" id="ARBA00022763"/>
    </source>
</evidence>
<dbReference type="GO" id="GO:0006281">
    <property type="term" value="P:DNA repair"/>
    <property type="evidence" value="ECO:0007669"/>
    <property type="project" value="UniProtKB-KW"/>
</dbReference>
<dbReference type="InterPro" id="IPR036240">
    <property type="entry name" value="Gp9-like_sf"/>
</dbReference>
<sequence length="350" mass="37919">MGLQPTGAQVGFAAPAPTLTGPGKGISRDRWGRPLIVPPGGGTPVPYTRCTTYVSVLDDKEHLMKWKARMTAIGMAARDDLILRVRSADPDDKTTIGRAAEEAAEHAGASRRADIGTSLHALTERLDRGETLPPLGDWQADIDAYQHALTTHGLTPVEIETFVVNDDLKIGGTFDRIYTIGGQNYIGDLKTGGSVDWGAGTYAMQLAVYANSVRYNVETGQRSTLDVNRDLAVLVHLPAGEHTATVYWINIARGWDSVQRLAGPVRQWRKLKAKDWLAPMSSLAPVQPATPPVVATSVPVSIEAEINQAATLDALTSVYLAHMNEWTEEHTRLAKARKTTLTSQVQGQPE</sequence>
<evidence type="ECO:0000313" key="6">
    <source>
        <dbReference type="EMBL" id="AZR07809.1"/>
    </source>
</evidence>